<comment type="caution">
    <text evidence="4">The sequence shown here is derived from an EMBL/GenBank/DDBJ whole genome shotgun (WGS) entry which is preliminary data.</text>
</comment>
<dbReference type="PANTHER" id="PTHR32071">
    <property type="entry name" value="TRANSCRIPTIONAL REGULATORY PROTEIN"/>
    <property type="match status" value="1"/>
</dbReference>
<keyword evidence="1" id="KW-0547">Nucleotide-binding</keyword>
<protein>
    <submittedName>
        <fullName evidence="4">Sigma-54-dependent Fis family transcriptional regulator</fullName>
    </submittedName>
</protein>
<dbReference type="GO" id="GO:0006355">
    <property type="term" value="P:regulation of DNA-templated transcription"/>
    <property type="evidence" value="ECO:0007669"/>
    <property type="project" value="InterPro"/>
</dbReference>
<dbReference type="InterPro" id="IPR027417">
    <property type="entry name" value="P-loop_NTPase"/>
</dbReference>
<gene>
    <name evidence="4" type="ORF">ENS06_09750</name>
</gene>
<evidence type="ECO:0000313" key="4">
    <source>
        <dbReference type="EMBL" id="HFK97585.1"/>
    </source>
</evidence>
<dbReference type="Gene3D" id="3.40.50.300">
    <property type="entry name" value="P-loop containing nucleotide triphosphate hydrolases"/>
    <property type="match status" value="1"/>
</dbReference>
<dbReference type="PROSITE" id="PS00675">
    <property type="entry name" value="SIGMA54_INTERACT_1"/>
    <property type="match status" value="1"/>
</dbReference>
<dbReference type="CDD" id="cd00009">
    <property type="entry name" value="AAA"/>
    <property type="match status" value="1"/>
</dbReference>
<dbReference type="PROSITE" id="PS50045">
    <property type="entry name" value="SIGMA54_INTERACT_4"/>
    <property type="match status" value="1"/>
</dbReference>
<keyword evidence="2" id="KW-0067">ATP-binding</keyword>
<dbReference type="PANTHER" id="PTHR32071:SF100">
    <property type="entry name" value="RESPONSE REGULATOR PROTEIN PILR"/>
    <property type="match status" value="1"/>
</dbReference>
<proteinExistence type="predicted"/>
<evidence type="ECO:0000256" key="1">
    <source>
        <dbReference type="ARBA" id="ARBA00022741"/>
    </source>
</evidence>
<sequence>MRIYVNDQDILGHLHEAGLECRRADSLEKADGVVIRYGEKGQNPKDVLSKLCHGGRSCPVFVLDDRFNPDHSHDVWLDANTMGYLIWGDKRSWEEIRAFFQKRSDVLTRTHKLNDEEKLAVGRFVTIQPEQFRQYNFVSLFIGRMREFITRLKSLLDTLKPSKLSANPFRTNHDINLLLELQWTRNAGGRSYTDTRSGRVYTAAEMDRLLADDKDIQALFHSKPPAVSQSHILIEGETGTGKSIIADFIHDYLYRNVQNPGHKGTLRKITCTNVSSDIFENELFGSIRGYYTDGVTQPGAILSAYNGTVFLDEIGDMPLPLQAKLLQYLDERAVRPTGWIGTPIFVPAVVVAATNRNLQEEVAQGRFRLDLYHRFGYRIRIPSFRERMDDLEQMVDFVMQNPQINPLRKVRAGRGGTDRTVRFITRGALERLKRHRFAGNFRELEQILRLAILLAAEDGVDVLMEEHIEKSIAE</sequence>
<dbReference type="AlphaFoldDB" id="A0A832EJQ3"/>
<dbReference type="SUPFAM" id="SSF52540">
    <property type="entry name" value="P-loop containing nucleoside triphosphate hydrolases"/>
    <property type="match status" value="1"/>
</dbReference>
<dbReference type="EMBL" id="DSTK01000029">
    <property type="protein sequence ID" value="HFK97585.1"/>
    <property type="molecule type" value="Genomic_DNA"/>
</dbReference>
<dbReference type="GO" id="GO:0005524">
    <property type="term" value="F:ATP binding"/>
    <property type="evidence" value="ECO:0007669"/>
    <property type="project" value="UniProtKB-KW"/>
</dbReference>
<dbReference type="InterPro" id="IPR025662">
    <property type="entry name" value="Sigma_54_int_dom_ATP-bd_1"/>
</dbReference>
<organism evidence="4">
    <name type="scientific">Desulfacinum infernum</name>
    <dbReference type="NCBI Taxonomy" id="35837"/>
    <lineage>
        <taxon>Bacteria</taxon>
        <taxon>Pseudomonadati</taxon>
        <taxon>Thermodesulfobacteriota</taxon>
        <taxon>Syntrophobacteria</taxon>
        <taxon>Syntrophobacterales</taxon>
        <taxon>Syntrophobacteraceae</taxon>
        <taxon>Desulfacinum</taxon>
    </lineage>
</organism>
<dbReference type="SMART" id="SM00382">
    <property type="entry name" value="AAA"/>
    <property type="match status" value="1"/>
</dbReference>
<dbReference type="InterPro" id="IPR003593">
    <property type="entry name" value="AAA+_ATPase"/>
</dbReference>
<dbReference type="Pfam" id="PF00158">
    <property type="entry name" value="Sigma54_activat"/>
    <property type="match status" value="1"/>
</dbReference>
<name>A0A832EJQ3_9BACT</name>
<dbReference type="InterPro" id="IPR002078">
    <property type="entry name" value="Sigma_54_int"/>
</dbReference>
<dbReference type="Gene3D" id="1.10.8.60">
    <property type="match status" value="1"/>
</dbReference>
<accession>A0A832EJQ3</accession>
<feature type="domain" description="Sigma-54 factor interaction" evidence="3">
    <location>
        <begin position="226"/>
        <end position="453"/>
    </location>
</feature>
<evidence type="ECO:0000256" key="2">
    <source>
        <dbReference type="ARBA" id="ARBA00022840"/>
    </source>
</evidence>
<reference evidence="4" key="1">
    <citation type="journal article" date="2020" name="mSystems">
        <title>Genome- and Community-Level Interaction Insights into Carbon Utilization and Element Cycling Functions of Hydrothermarchaeota in Hydrothermal Sediment.</title>
        <authorList>
            <person name="Zhou Z."/>
            <person name="Liu Y."/>
            <person name="Xu W."/>
            <person name="Pan J."/>
            <person name="Luo Z.H."/>
            <person name="Li M."/>
        </authorList>
    </citation>
    <scope>NUCLEOTIDE SEQUENCE [LARGE SCALE GENOMIC DNA]</scope>
    <source>
        <strain evidence="4">SpSt-456</strain>
    </source>
</reference>
<evidence type="ECO:0000259" key="3">
    <source>
        <dbReference type="PROSITE" id="PS50045"/>
    </source>
</evidence>